<organism evidence="3 4">
    <name type="scientific">Cryptolaemus montrouzieri</name>
    <dbReference type="NCBI Taxonomy" id="559131"/>
    <lineage>
        <taxon>Eukaryota</taxon>
        <taxon>Metazoa</taxon>
        <taxon>Ecdysozoa</taxon>
        <taxon>Arthropoda</taxon>
        <taxon>Hexapoda</taxon>
        <taxon>Insecta</taxon>
        <taxon>Pterygota</taxon>
        <taxon>Neoptera</taxon>
        <taxon>Endopterygota</taxon>
        <taxon>Coleoptera</taxon>
        <taxon>Polyphaga</taxon>
        <taxon>Cucujiformia</taxon>
        <taxon>Coccinelloidea</taxon>
        <taxon>Coccinellidae</taxon>
        <taxon>Scymninae</taxon>
        <taxon>Scymnini</taxon>
        <taxon>Cryptolaemus</taxon>
    </lineage>
</organism>
<keyword evidence="4" id="KW-1185">Reference proteome</keyword>
<protein>
    <recommendedName>
        <fullName evidence="2">Nose resistant-to-fluoxetine protein N-terminal domain-containing protein</fullName>
    </recommendedName>
</protein>
<dbReference type="InterPro" id="IPR002656">
    <property type="entry name" value="Acyl_transf_3_dom"/>
</dbReference>
<dbReference type="SMART" id="SM00703">
    <property type="entry name" value="NRF"/>
    <property type="match status" value="1"/>
</dbReference>
<accession>A0ABD2NFG7</accession>
<keyword evidence="1" id="KW-0812">Transmembrane</keyword>
<feature type="transmembrane region" description="Helical" evidence="1">
    <location>
        <begin position="484"/>
        <end position="506"/>
    </location>
</feature>
<feature type="domain" description="Nose resistant-to-fluoxetine protein N-terminal" evidence="2">
    <location>
        <begin position="66"/>
        <end position="229"/>
    </location>
</feature>
<feature type="transmembrane region" description="Helical" evidence="1">
    <location>
        <begin position="444"/>
        <end position="464"/>
    </location>
</feature>
<reference evidence="3 4" key="1">
    <citation type="journal article" date="2021" name="BMC Biol.">
        <title>Horizontally acquired antibacterial genes associated with adaptive radiation of ladybird beetles.</title>
        <authorList>
            <person name="Li H.S."/>
            <person name="Tang X.F."/>
            <person name="Huang Y.H."/>
            <person name="Xu Z.Y."/>
            <person name="Chen M.L."/>
            <person name="Du X.Y."/>
            <person name="Qiu B.Y."/>
            <person name="Chen P.T."/>
            <person name="Zhang W."/>
            <person name="Slipinski A."/>
            <person name="Escalona H.E."/>
            <person name="Waterhouse R.M."/>
            <person name="Zwick A."/>
            <person name="Pang H."/>
        </authorList>
    </citation>
    <scope>NUCLEOTIDE SEQUENCE [LARGE SCALE GENOMIC DNA]</scope>
    <source>
        <strain evidence="3">SYSU2018</strain>
    </source>
</reference>
<evidence type="ECO:0000313" key="4">
    <source>
        <dbReference type="Proteomes" id="UP001516400"/>
    </source>
</evidence>
<evidence type="ECO:0000313" key="3">
    <source>
        <dbReference type="EMBL" id="KAL3277349.1"/>
    </source>
</evidence>
<feature type="transmembrane region" description="Helical" evidence="1">
    <location>
        <begin position="658"/>
        <end position="678"/>
    </location>
</feature>
<comment type="caution">
    <text evidence="3">The sequence shown here is derived from an EMBL/GenBank/DDBJ whole genome shotgun (WGS) entry which is preliminary data.</text>
</comment>
<dbReference type="AlphaFoldDB" id="A0ABD2NFG7"/>
<feature type="transmembrane region" description="Helical" evidence="1">
    <location>
        <begin position="760"/>
        <end position="784"/>
    </location>
</feature>
<sequence length="815" mass="93173">MPSRPKEMEYREGSEIEPKYFLPFIGLSVNGKNETVFVPASLSRMLNIFDTEKLTARWYSTKRLVSGRCRRDIETFMNGLKKGENWALKMEDASGRYSTGWFWGNHYWIGSRSSCENIHSKENAIIASTTMNSVRLPRDAEVERRSKTPSQSSDYQAATSIFPSFSPFPVDFFMLRLYLQTNFTTDKKIIHIGVCMPSICTDNDITNILIETSKAQYYVDVEVEAVKSHHNRFEIWLDKTFIVLCLITCLTVIMLFVGTSYDFYLEHLKEQKKISSTYTACFASNQLKLDMAEPDMKSRNGKRMSIAVRFSHFKYLHLLLSVMFEGDNLSIFPGKQGLYVINNEDSKSDSTIETNNTRQFSKDSILNFIIKEVLLSFSVRTNLRIICDQSVGSDTIPVIHGLKSISMAWVILGHTCIIAFKYSDNMEFRRVIEKDFFFQTISNGAFSVDTFFFTSGLLVSYLYFRTNAKGKLDPLTDGKKGFSAGFLHFFGLIFYRFLRLTAPYLITLGIVEVSMKWFHYNSVFEPPTLDHENCQKYWWRNVLYVNTLFPVDEMCMLWSWYLSDDTQFYVVGAIILILSTSHFKSAASVLLTLMVSSWLTTSYIAYSNSHRPGSDDPLALFDKIYDKPWTRLGPYLIGMCVGWFLFKKNCQVQLSKITVFVGWTLSISCLLVLVYGLYEVNLSPIAGAAYSSLSHSVWAIALGWMVVACSTGYGGFVNKILSATILYPFSRVTYCAYLLHPIVIRAMAMSMDSPLHLGTFVVIIIFLGQVVASYTLSFFLSLAFEAPVVSMLRIMQKIVEFKQKRQRNILQNTPS</sequence>
<evidence type="ECO:0000256" key="1">
    <source>
        <dbReference type="SAM" id="Phobius"/>
    </source>
</evidence>
<dbReference type="Pfam" id="PF20146">
    <property type="entry name" value="NRF"/>
    <property type="match status" value="1"/>
</dbReference>
<evidence type="ECO:0000259" key="2">
    <source>
        <dbReference type="SMART" id="SM00703"/>
    </source>
</evidence>
<keyword evidence="1" id="KW-0472">Membrane</keyword>
<dbReference type="Pfam" id="PF01757">
    <property type="entry name" value="Acyl_transf_3"/>
    <property type="match status" value="1"/>
</dbReference>
<feature type="transmembrane region" description="Helical" evidence="1">
    <location>
        <begin position="590"/>
        <end position="609"/>
    </location>
</feature>
<feature type="transmembrane region" description="Helical" evidence="1">
    <location>
        <begin position="698"/>
        <end position="717"/>
    </location>
</feature>
<feature type="transmembrane region" description="Helical" evidence="1">
    <location>
        <begin position="629"/>
        <end position="646"/>
    </location>
</feature>
<dbReference type="EMBL" id="JABFTP020000103">
    <property type="protein sequence ID" value="KAL3277349.1"/>
    <property type="molecule type" value="Genomic_DNA"/>
</dbReference>
<proteinExistence type="predicted"/>
<feature type="transmembrane region" description="Helical" evidence="1">
    <location>
        <begin position="729"/>
        <end position="748"/>
    </location>
</feature>
<feature type="transmembrane region" description="Helical" evidence="1">
    <location>
        <begin position="567"/>
        <end position="583"/>
    </location>
</feature>
<dbReference type="InterPro" id="IPR006621">
    <property type="entry name" value="Nose-resist-to-fluoxetine_N"/>
</dbReference>
<dbReference type="InterPro" id="IPR052728">
    <property type="entry name" value="O2_lipid_transport_reg"/>
</dbReference>
<dbReference type="Proteomes" id="UP001516400">
    <property type="component" value="Unassembled WGS sequence"/>
</dbReference>
<feature type="transmembrane region" description="Helical" evidence="1">
    <location>
        <begin position="241"/>
        <end position="264"/>
    </location>
</feature>
<dbReference type="PANTHER" id="PTHR11161">
    <property type="entry name" value="O-ACYLTRANSFERASE"/>
    <property type="match status" value="1"/>
</dbReference>
<name>A0ABD2NFG7_9CUCU</name>
<gene>
    <name evidence="3" type="ORF">HHI36_012699</name>
</gene>
<dbReference type="PANTHER" id="PTHR11161:SF72">
    <property type="entry name" value="FI21449P1"/>
    <property type="match status" value="1"/>
</dbReference>
<keyword evidence="1" id="KW-1133">Transmembrane helix</keyword>